<name>A0A2R4XI76_9BURK</name>
<dbReference type="EMBL" id="CP028901">
    <property type="protein sequence ID" value="AWB33532.1"/>
    <property type="molecule type" value="Genomic_DNA"/>
</dbReference>
<evidence type="ECO:0000313" key="1">
    <source>
        <dbReference type="EMBL" id="AWB33532.1"/>
    </source>
</evidence>
<organism evidence="1 2">
    <name type="scientific">Orrella marina</name>
    <dbReference type="NCBI Taxonomy" id="2163011"/>
    <lineage>
        <taxon>Bacteria</taxon>
        <taxon>Pseudomonadati</taxon>
        <taxon>Pseudomonadota</taxon>
        <taxon>Betaproteobacteria</taxon>
        <taxon>Burkholderiales</taxon>
        <taxon>Alcaligenaceae</taxon>
        <taxon>Orrella</taxon>
    </lineage>
</organism>
<dbReference type="Pfam" id="PF11746">
    <property type="entry name" value="DUF3303"/>
    <property type="match status" value="1"/>
</dbReference>
<reference evidence="1 2" key="1">
    <citation type="submission" date="2018-04" db="EMBL/GenBank/DDBJ databases">
        <title>Bordetella sp. HZ20 isolated from seawater.</title>
        <authorList>
            <person name="Sun C."/>
        </authorList>
    </citation>
    <scope>NUCLEOTIDE SEQUENCE [LARGE SCALE GENOMIC DNA]</scope>
    <source>
        <strain evidence="1 2">HZ20</strain>
    </source>
</reference>
<dbReference type="Proteomes" id="UP000244571">
    <property type="component" value="Chromosome"/>
</dbReference>
<evidence type="ECO:0008006" key="3">
    <source>
        <dbReference type="Google" id="ProtNLM"/>
    </source>
</evidence>
<evidence type="ECO:0000313" key="2">
    <source>
        <dbReference type="Proteomes" id="UP000244571"/>
    </source>
</evidence>
<dbReference type="InterPro" id="IPR021734">
    <property type="entry name" value="DUF3303"/>
</dbReference>
<proteinExistence type="predicted"/>
<dbReference type="RefSeq" id="WP_108620961.1">
    <property type="nucleotide sequence ID" value="NZ_CP028901.1"/>
</dbReference>
<gene>
    <name evidence="1" type="ORF">DBV39_07205</name>
</gene>
<dbReference type="OrthoDB" id="8636309at2"/>
<sequence length="100" mass="11347">MLFLVISNPRPERPSDVAGSRRHFWAWVQPLLDAGHCRSVHARVGRGVVAMFDVDSHLTLHRYLNEWADMIPAEFDVYPLLDADQAKGHLQSLQSGQIQT</sequence>
<dbReference type="AlphaFoldDB" id="A0A2R4XI76"/>
<protein>
    <recommendedName>
        <fullName evidence="3">Muconolactone isomerase domain-containing protein</fullName>
    </recommendedName>
</protein>
<dbReference type="KEGG" id="boz:DBV39_07205"/>
<keyword evidence="2" id="KW-1185">Reference proteome</keyword>
<accession>A0A2R4XI76</accession>